<dbReference type="Proteomes" id="UP000318437">
    <property type="component" value="Unassembled WGS sequence"/>
</dbReference>
<evidence type="ECO:0000313" key="2">
    <source>
        <dbReference type="EMBL" id="TWU28291.1"/>
    </source>
</evidence>
<evidence type="ECO:0008006" key="4">
    <source>
        <dbReference type="Google" id="ProtNLM"/>
    </source>
</evidence>
<dbReference type="InterPro" id="IPR018247">
    <property type="entry name" value="EF_Hand_1_Ca_BS"/>
</dbReference>
<dbReference type="InterPro" id="IPR013424">
    <property type="entry name" value="Ice-binding_C"/>
</dbReference>
<gene>
    <name evidence="2" type="ORF">Pla144_15780</name>
</gene>
<evidence type="ECO:0000313" key="3">
    <source>
        <dbReference type="Proteomes" id="UP000318437"/>
    </source>
</evidence>
<dbReference type="SUPFAM" id="SSF63446">
    <property type="entry name" value="Type I dockerin domain"/>
    <property type="match status" value="1"/>
</dbReference>
<dbReference type="Gene3D" id="1.10.1330.10">
    <property type="entry name" value="Dockerin domain"/>
    <property type="match status" value="1"/>
</dbReference>
<dbReference type="PROSITE" id="PS00018">
    <property type="entry name" value="EF_HAND_1"/>
    <property type="match status" value="2"/>
</dbReference>
<dbReference type="InterPro" id="IPR036439">
    <property type="entry name" value="Dockerin_dom_sf"/>
</dbReference>
<dbReference type="OrthoDB" id="239437at2"/>
<dbReference type="Pfam" id="PF00404">
    <property type="entry name" value="Dockerin_1"/>
    <property type="match status" value="1"/>
</dbReference>
<feature type="chain" id="PRO_5023083194" description="PEP-CTERM protein-sorting domain-containing protein" evidence="1">
    <location>
        <begin position="37"/>
        <end position="591"/>
    </location>
</feature>
<name>A0A5C6CXU1_9BACT</name>
<evidence type="ECO:0000256" key="1">
    <source>
        <dbReference type="SAM" id="SignalP"/>
    </source>
</evidence>
<sequence precursor="true">MRSSMSNKTSPLHRATSLLTLLAVLTLLSLQSTTRADVTAAGDTNPLPINIPDAGGSIGGDLIIGDTGIAGLFMDFAPPLFGTLAPLESDNGIIGNEEGSIGAATFEDFLGGDWVVANTLTLGNAGQGFLDLFDSASVTALDFIVGALETGSGVGTINGQGSRIRTDGLIVGDLGYGQLEVNSRAVLFSGDLGSDSIIGNDDGGVGVVTVTDIGSRWNVGTSLTNADLIIGNGAGVLTNGQGTLNIANQAQVLVAGTTFVNRDGRVNLTTGGRLRQLTSIFDPIVLEGVISGDGFVDGAVVVGPLGELRNAAGIANLREKLVFSGPVVNDGTIEILGGEMDFNATLVPLINTREIVVRDGVMRYPAGLDNEIGGTVTVGGNSTLHGQFNNNGGDLQILAGSEVLFVGDLTFTAAGLLGLAAGTSSGTLDITGTADLAGAIVALDYSAGVSPTPGDTYQLLSASGGITNFVPQQAAAGGLLWDIDQLGTTDTLFATATAAIAAPVGADFNGDGIVNQLDLQIWQTNYGRTSPPSLAGLGDADGDGDVDGRDLLIIQMKFGGPPLVAALANVPEPSSLVLLLGASLGLIRRRC</sequence>
<comment type="caution">
    <text evidence="2">The sequence shown here is derived from an EMBL/GenBank/DDBJ whole genome shotgun (WGS) entry which is preliminary data.</text>
</comment>
<keyword evidence="3" id="KW-1185">Reference proteome</keyword>
<feature type="signal peptide" evidence="1">
    <location>
        <begin position="1"/>
        <end position="36"/>
    </location>
</feature>
<dbReference type="NCBIfam" id="TIGR02595">
    <property type="entry name" value="PEP_CTERM"/>
    <property type="match status" value="1"/>
</dbReference>
<dbReference type="AlphaFoldDB" id="A0A5C6CXU1"/>
<dbReference type="GO" id="GO:0004553">
    <property type="term" value="F:hydrolase activity, hydrolyzing O-glycosyl compounds"/>
    <property type="evidence" value="ECO:0007669"/>
    <property type="project" value="InterPro"/>
</dbReference>
<organism evidence="2 3">
    <name type="scientific">Bythopirellula polymerisocia</name>
    <dbReference type="NCBI Taxonomy" id="2528003"/>
    <lineage>
        <taxon>Bacteria</taxon>
        <taxon>Pseudomonadati</taxon>
        <taxon>Planctomycetota</taxon>
        <taxon>Planctomycetia</taxon>
        <taxon>Pirellulales</taxon>
        <taxon>Lacipirellulaceae</taxon>
        <taxon>Bythopirellula</taxon>
    </lineage>
</organism>
<proteinExistence type="predicted"/>
<accession>A0A5C6CXU1</accession>
<dbReference type="InterPro" id="IPR002105">
    <property type="entry name" value="Dockerin_1_rpt"/>
</dbReference>
<protein>
    <recommendedName>
        <fullName evidence="4">PEP-CTERM protein-sorting domain-containing protein</fullName>
    </recommendedName>
</protein>
<reference evidence="2 3" key="1">
    <citation type="submission" date="2019-02" db="EMBL/GenBank/DDBJ databases">
        <title>Deep-cultivation of Planctomycetes and their phenomic and genomic characterization uncovers novel biology.</title>
        <authorList>
            <person name="Wiegand S."/>
            <person name="Jogler M."/>
            <person name="Boedeker C."/>
            <person name="Pinto D."/>
            <person name="Vollmers J."/>
            <person name="Rivas-Marin E."/>
            <person name="Kohn T."/>
            <person name="Peeters S.H."/>
            <person name="Heuer A."/>
            <person name="Rast P."/>
            <person name="Oberbeckmann S."/>
            <person name="Bunk B."/>
            <person name="Jeske O."/>
            <person name="Meyerdierks A."/>
            <person name="Storesund J.E."/>
            <person name="Kallscheuer N."/>
            <person name="Luecker S."/>
            <person name="Lage O.M."/>
            <person name="Pohl T."/>
            <person name="Merkel B.J."/>
            <person name="Hornburger P."/>
            <person name="Mueller R.-W."/>
            <person name="Bruemmer F."/>
            <person name="Labrenz M."/>
            <person name="Spormann A.M."/>
            <person name="Op Den Camp H."/>
            <person name="Overmann J."/>
            <person name="Amann R."/>
            <person name="Jetten M.S.M."/>
            <person name="Mascher T."/>
            <person name="Medema M.H."/>
            <person name="Devos D.P."/>
            <person name="Kaster A.-K."/>
            <person name="Ovreas L."/>
            <person name="Rohde M."/>
            <person name="Galperin M.Y."/>
            <person name="Jogler C."/>
        </authorList>
    </citation>
    <scope>NUCLEOTIDE SEQUENCE [LARGE SCALE GENOMIC DNA]</scope>
    <source>
        <strain evidence="2 3">Pla144</strain>
    </source>
</reference>
<dbReference type="GO" id="GO:0000272">
    <property type="term" value="P:polysaccharide catabolic process"/>
    <property type="evidence" value="ECO:0007669"/>
    <property type="project" value="InterPro"/>
</dbReference>
<dbReference type="EMBL" id="SJPS01000002">
    <property type="protein sequence ID" value="TWU28291.1"/>
    <property type="molecule type" value="Genomic_DNA"/>
</dbReference>
<keyword evidence="1" id="KW-0732">Signal</keyword>